<keyword evidence="6" id="KW-1185">Reference proteome</keyword>
<dbReference type="InterPro" id="IPR029044">
    <property type="entry name" value="Nucleotide-diphossugar_trans"/>
</dbReference>
<dbReference type="OrthoDB" id="205108at2759"/>
<evidence type="ECO:0000256" key="3">
    <source>
        <dbReference type="ARBA" id="ARBA00022679"/>
    </source>
</evidence>
<reference evidence="5 6" key="1">
    <citation type="journal article" date="2019" name="BMC Genomics">
        <title>Chromosome level assembly and comparative genome analysis confirm lager-brewing yeasts originated from a single hybridization.</title>
        <authorList>
            <person name="Salazar A.N."/>
            <person name="Gorter de Vries A.R."/>
            <person name="van den Broek M."/>
            <person name="Brouwers N."/>
            <person name="de la Torre Cortes P."/>
            <person name="Kuijpers N.G.A."/>
            <person name="Daran J.G."/>
            <person name="Abeel T."/>
        </authorList>
    </citation>
    <scope>NUCLEOTIDE SEQUENCE [LARGE SCALE GENOMIC DNA]</scope>
    <source>
        <strain evidence="5 6">CBS 1483</strain>
    </source>
</reference>
<organism evidence="5 6">
    <name type="scientific">Saccharomyces pastorianus</name>
    <name type="common">Lager yeast</name>
    <name type="synonym">Saccharomyces cerevisiae x Saccharomyces eubayanus</name>
    <dbReference type="NCBI Taxonomy" id="27292"/>
    <lineage>
        <taxon>Eukaryota</taxon>
        <taxon>Fungi</taxon>
        <taxon>Dikarya</taxon>
        <taxon>Ascomycota</taxon>
        <taxon>Saccharomycotina</taxon>
        <taxon>Saccharomycetes</taxon>
        <taxon>Saccharomycetales</taxon>
        <taxon>Saccharomycetaceae</taxon>
        <taxon>Saccharomyces</taxon>
    </lineage>
</organism>
<gene>
    <name evidence="5" type="primary">MNN11_1</name>
    <name evidence="5" type="ORF">GRS66_002615</name>
</gene>
<feature type="transmembrane region" description="Helical" evidence="4">
    <location>
        <begin position="33"/>
        <end position="51"/>
    </location>
</feature>
<keyword evidence="4" id="KW-1133">Transmembrane helix</keyword>
<keyword evidence="4" id="KW-0472">Membrane</keyword>
<keyword evidence="3 5" id="KW-0808">Transferase</keyword>
<name>A0A6C1DTX5_SACPS</name>
<dbReference type="FunFam" id="3.90.550.10:FF:000212">
    <property type="entry name" value="Mannosyltransferase complex component"/>
    <property type="match status" value="1"/>
</dbReference>
<dbReference type="Pfam" id="PF05637">
    <property type="entry name" value="Glyco_transf_34"/>
    <property type="match status" value="1"/>
</dbReference>
<dbReference type="PANTHER" id="PTHR31306">
    <property type="entry name" value="ALPHA-1,6-MANNOSYLTRANSFERASE MNN11-RELATED"/>
    <property type="match status" value="1"/>
</dbReference>
<evidence type="ECO:0000256" key="1">
    <source>
        <dbReference type="ARBA" id="ARBA00005664"/>
    </source>
</evidence>
<evidence type="ECO:0000256" key="2">
    <source>
        <dbReference type="ARBA" id="ARBA00022676"/>
    </source>
</evidence>
<evidence type="ECO:0000313" key="6">
    <source>
        <dbReference type="Proteomes" id="UP000501346"/>
    </source>
</evidence>
<dbReference type="EMBL" id="CP048991">
    <property type="protein sequence ID" value="QID80299.1"/>
    <property type="molecule type" value="Genomic_DNA"/>
</dbReference>
<dbReference type="Proteomes" id="UP000501346">
    <property type="component" value="Chromosome ScX-SeX"/>
</dbReference>
<keyword evidence="4" id="KW-0812">Transmembrane</keyword>
<evidence type="ECO:0000256" key="4">
    <source>
        <dbReference type="SAM" id="Phobius"/>
    </source>
</evidence>
<sequence length="422" mass="47859">MAIKPRTKGKTYSSRSVGSQWFNRLGFKQNKYGTCKFLSIITAFVFILYFFSNRFYPISRSAGASYSPSHGLYINEIPASSRLIYPHVEHVPVLKQMTVRGLYITRLEVDGSKRLILKPEENALTDEEKKKTTDQILLVKHSFLDHGKLVYRKSNDAPEVVVVTLIDFENYELETIIQIVQNRVDYAQKHQYGVYIRWIQEFLPVLENQNLAESYEFIKPLVIRAAMHAFPTAKYIHFVDQDALLMNLDLSLQKYLLDPKIMDLALLKNVPVVANSNIKTYNHFEYSSAKIIIPHDADGNIDASSFVIANDFYGKALIDYLNDPLLRNFPWDNTGDKLSAAIGHILQWHPTLLGKTAIVIPKVLASQYDASLDQEGESGNGASNGDVYHYNEGDLAASFKGCRSRGTCASEIGHMYQKIKKS</sequence>
<dbReference type="PANTHER" id="PTHR31306:SF10">
    <property type="entry name" value="ALPHA-1,6-MANNOSYLTRANSFERASE MNN11-RELATED"/>
    <property type="match status" value="1"/>
</dbReference>
<dbReference type="GO" id="GO:0006487">
    <property type="term" value="P:protein N-linked glycosylation"/>
    <property type="evidence" value="ECO:0007669"/>
    <property type="project" value="TreeGrafter"/>
</dbReference>
<comment type="similarity">
    <text evidence="1">Belongs to the glycosyltransferase 34 family.</text>
</comment>
<evidence type="ECO:0000313" key="5">
    <source>
        <dbReference type="EMBL" id="QID80299.1"/>
    </source>
</evidence>
<keyword evidence="2 5" id="KW-0328">Glycosyltransferase</keyword>
<dbReference type="AlphaFoldDB" id="A0A6C1DTX5"/>
<dbReference type="GO" id="GO:0000136">
    <property type="term" value="C:mannan polymerase complex"/>
    <property type="evidence" value="ECO:0007669"/>
    <property type="project" value="TreeGrafter"/>
</dbReference>
<dbReference type="Gene3D" id="3.90.550.10">
    <property type="entry name" value="Spore Coat Polysaccharide Biosynthesis Protein SpsA, Chain A"/>
    <property type="match status" value="1"/>
</dbReference>
<accession>A0A6C1DTX5</accession>
<protein>
    <submittedName>
        <fullName evidence="5">Putative alpha-1,6-mannosyltransferase mnn11</fullName>
    </submittedName>
</protein>
<dbReference type="GO" id="GO:0000009">
    <property type="term" value="F:alpha-1,6-mannosyltransferase activity"/>
    <property type="evidence" value="ECO:0007669"/>
    <property type="project" value="TreeGrafter"/>
</dbReference>
<dbReference type="InterPro" id="IPR008630">
    <property type="entry name" value="Glyco_trans_34"/>
</dbReference>
<proteinExistence type="inferred from homology"/>